<sequence>MDIKTNLVSNDSKSELCTTYNFQNSDTAGLRSVQQLEFKTSLLEAVEELRFRRAAESRYEDQIRNLVVEKQELEWQKESLQHQCNVLSSQHEEAMAVLKKQFQTRINAVEEEKGKFQISMESKERELRGLKEELKGLQEQKVQLQTVAKDNQLSQLSEVEKRFAAISRQCGLVRQAHEKLEQNVDEATRLNKKLITVNKHQENMIHNLKQELEKVTANLIRSKITSQCKLGEENIHVTEQQQQLEELKKKLQMVSYKFKIQSSFIPKLELSRYKCTLFHNDFLLKLNKRISRDVLTFQEGKKEVLKLLNQTQQLLQRQELALDRTEKELKVYGEKHQILERDNELLRQKAKGNEDRFQILERENEKSTARWKKENNLKHFEQHSEQEIAGEQTCVSEALMVNDNKIKQAGMHSTIKEKIKDESSERDDINQEISIHSEDGMINTDNIVTNSNIWSPDTVKTAAEMPEKETDNGAMFVNERQYTIVSTLTINAAEPNDIRQGETGNSCNEAELASAKINLQCTSVCLAEVPSKGGKKLPDSADALGVCSADIGQQTDSITHKVDGGRTEAVYDMNEKMKTTQCDKGVFINESPRTEAKAAACTTEIITKEGDANEVREDTIQSQQSSFDLVAHPVLDETKNEQKSSLQQQHEHSQANILMEENCANDNIVELCQFHKPCSKSDVSPIKLPTDHCIPSIASCKINSSVDVDSKPQSDISVKVGNLESNNYEEDIIKEISSNAQNNFVSTDDHQKEPHNLETMISDSEANQDIQVIVSNAEALGNQKQLLGNFTQSDDCLIMTSIHSPNFICKADHSMVLAPISQSTEETNGIANGFESTAESQQTAATKMDLHAEELETRGTSKITENKLKPSFISASINLVATIALDHKNKTSTSDIKCTSTKAPSQSGWKLCEFPFLDSGKEKDMLNKAATSLSVSLLRDKLEAPDVSRRIPSAFTFPKQIGEISLRNSSEKAWLIHKDPRCIGHMGFSITNQSKVNYSL</sequence>
<protein>
    <recommendedName>
        <fullName evidence="4">Coiled-coil domain-containing protein 73</fullName>
    </recommendedName>
</protein>
<evidence type="ECO:0008006" key="4">
    <source>
        <dbReference type="Google" id="ProtNLM"/>
    </source>
</evidence>
<feature type="coiled-coil region" evidence="1">
    <location>
        <begin position="308"/>
        <end position="363"/>
    </location>
</feature>
<dbReference type="AlphaFoldDB" id="A0A401SVI3"/>
<organism evidence="2 3">
    <name type="scientific">Chiloscyllium punctatum</name>
    <name type="common">Brownbanded bambooshark</name>
    <name type="synonym">Hemiscyllium punctatum</name>
    <dbReference type="NCBI Taxonomy" id="137246"/>
    <lineage>
        <taxon>Eukaryota</taxon>
        <taxon>Metazoa</taxon>
        <taxon>Chordata</taxon>
        <taxon>Craniata</taxon>
        <taxon>Vertebrata</taxon>
        <taxon>Chondrichthyes</taxon>
        <taxon>Elasmobranchii</taxon>
        <taxon>Galeomorphii</taxon>
        <taxon>Galeoidea</taxon>
        <taxon>Orectolobiformes</taxon>
        <taxon>Hemiscylliidae</taxon>
        <taxon>Chiloscyllium</taxon>
    </lineage>
</organism>
<dbReference type="STRING" id="137246.A0A401SVI3"/>
<gene>
    <name evidence="2" type="ORF">chiPu_0012861</name>
</gene>
<dbReference type="InterPro" id="IPR031650">
    <property type="entry name" value="CCDC73"/>
</dbReference>
<dbReference type="OrthoDB" id="6145717at2759"/>
<comment type="caution">
    <text evidence="2">The sequence shown here is derived from an EMBL/GenBank/DDBJ whole genome shotgun (WGS) entry which is preliminary data.</text>
</comment>
<dbReference type="PANTHER" id="PTHR28660:SF1">
    <property type="entry name" value="COILED-COIL DOMAIN-CONTAINING PROTEIN 73"/>
    <property type="match status" value="1"/>
</dbReference>
<evidence type="ECO:0000313" key="2">
    <source>
        <dbReference type="EMBL" id="GCC34388.1"/>
    </source>
</evidence>
<keyword evidence="3" id="KW-1185">Reference proteome</keyword>
<dbReference type="PANTHER" id="PTHR28660">
    <property type="entry name" value="COILED-COIL DOMAIN-CONTAINING PROTEIN 73"/>
    <property type="match status" value="1"/>
</dbReference>
<proteinExistence type="predicted"/>
<evidence type="ECO:0000313" key="3">
    <source>
        <dbReference type="Proteomes" id="UP000287033"/>
    </source>
</evidence>
<dbReference type="EMBL" id="BEZZ01000593">
    <property type="protein sequence ID" value="GCC34388.1"/>
    <property type="molecule type" value="Genomic_DNA"/>
</dbReference>
<name>A0A401SVI3_CHIPU</name>
<dbReference type="Pfam" id="PF15818">
    <property type="entry name" value="CCDC73"/>
    <property type="match status" value="2"/>
</dbReference>
<reference evidence="2 3" key="1">
    <citation type="journal article" date="2018" name="Nat. Ecol. Evol.">
        <title>Shark genomes provide insights into elasmobranch evolution and the origin of vertebrates.</title>
        <authorList>
            <person name="Hara Y"/>
            <person name="Yamaguchi K"/>
            <person name="Onimaru K"/>
            <person name="Kadota M"/>
            <person name="Koyanagi M"/>
            <person name="Keeley SD"/>
            <person name="Tatsumi K"/>
            <person name="Tanaka K"/>
            <person name="Motone F"/>
            <person name="Kageyama Y"/>
            <person name="Nozu R"/>
            <person name="Adachi N"/>
            <person name="Nishimura O"/>
            <person name="Nakagawa R"/>
            <person name="Tanegashima C"/>
            <person name="Kiyatake I"/>
            <person name="Matsumoto R"/>
            <person name="Murakumo K"/>
            <person name="Nishida K"/>
            <person name="Terakita A"/>
            <person name="Kuratani S"/>
            <person name="Sato K"/>
            <person name="Hyodo S Kuraku.S."/>
        </authorList>
    </citation>
    <scope>NUCLEOTIDE SEQUENCE [LARGE SCALE GENOMIC DNA]</scope>
</reference>
<accession>A0A401SVI3</accession>
<evidence type="ECO:0000256" key="1">
    <source>
        <dbReference type="SAM" id="Coils"/>
    </source>
</evidence>
<keyword evidence="1" id="KW-0175">Coiled coil</keyword>
<dbReference type="OMA" id="KMDLHAE"/>
<dbReference type="Proteomes" id="UP000287033">
    <property type="component" value="Unassembled WGS sequence"/>
</dbReference>
<feature type="coiled-coil region" evidence="1">
    <location>
        <begin position="56"/>
        <end position="147"/>
    </location>
</feature>
<feature type="coiled-coil region" evidence="1">
    <location>
        <begin position="173"/>
        <end position="257"/>
    </location>
</feature>